<name>A0AAF0QRS0_SOLVR</name>
<accession>A0AAF0QRS0</accession>
<organism evidence="1 2">
    <name type="scientific">Solanum verrucosum</name>
    <dbReference type="NCBI Taxonomy" id="315347"/>
    <lineage>
        <taxon>Eukaryota</taxon>
        <taxon>Viridiplantae</taxon>
        <taxon>Streptophyta</taxon>
        <taxon>Embryophyta</taxon>
        <taxon>Tracheophyta</taxon>
        <taxon>Spermatophyta</taxon>
        <taxon>Magnoliopsida</taxon>
        <taxon>eudicotyledons</taxon>
        <taxon>Gunneridae</taxon>
        <taxon>Pentapetalae</taxon>
        <taxon>asterids</taxon>
        <taxon>lamiids</taxon>
        <taxon>Solanales</taxon>
        <taxon>Solanaceae</taxon>
        <taxon>Solanoideae</taxon>
        <taxon>Solaneae</taxon>
        <taxon>Solanum</taxon>
    </lineage>
</organism>
<evidence type="ECO:0000313" key="1">
    <source>
        <dbReference type="EMBL" id="WMV24829.1"/>
    </source>
</evidence>
<evidence type="ECO:0000313" key="2">
    <source>
        <dbReference type="Proteomes" id="UP001234989"/>
    </source>
</evidence>
<dbReference type="PANTHER" id="PTHR45835:SF91">
    <property type="entry name" value="RETROTRANSPOSON, TY3-GYPSY SUBCLASS-LIKE PROTEIN"/>
    <property type="match status" value="1"/>
</dbReference>
<dbReference type="EMBL" id="CP133615">
    <property type="protein sequence ID" value="WMV24829.1"/>
    <property type="molecule type" value="Genomic_DNA"/>
</dbReference>
<keyword evidence="2" id="KW-1185">Reference proteome</keyword>
<protein>
    <submittedName>
        <fullName evidence="1">Uncharacterized protein</fullName>
    </submittedName>
</protein>
<reference evidence="1" key="1">
    <citation type="submission" date="2023-08" db="EMBL/GenBank/DDBJ databases">
        <title>A de novo genome assembly of Solanum verrucosum Schlechtendal, a Mexican diploid species geographically isolated from the other diploid A-genome species in potato relatives.</title>
        <authorList>
            <person name="Hosaka K."/>
        </authorList>
    </citation>
    <scope>NUCLEOTIDE SEQUENCE</scope>
    <source>
        <tissue evidence="1">Young leaves</tissue>
    </source>
</reference>
<dbReference type="AlphaFoldDB" id="A0AAF0QRS0"/>
<dbReference type="Proteomes" id="UP001234989">
    <property type="component" value="Chromosome 4"/>
</dbReference>
<gene>
    <name evidence="1" type="ORF">MTR67_018214</name>
</gene>
<sequence>MKNDLSEFVAKCPNSQQVKVEHQILGGLSQDIGIPTWKWEYLNMGFIVCLPRTRRQYDSIWVIVDRMRKLVHFIPSRYWVELGVDEVRCGLFFIAMLVDARKKSPDSRSCGSHIGWFEVGEIALIGPELVHEAMEKVWLIGERLKMAESLQKSYTNVRRIDLEFEEEVPIEISDRQVSKLRNKEVASVKVLWRNQLVEGATWESEADMISLYPHLFHSNLPLA</sequence>
<dbReference type="PANTHER" id="PTHR45835">
    <property type="entry name" value="YALI0A06105P"/>
    <property type="match status" value="1"/>
</dbReference>
<proteinExistence type="predicted"/>